<keyword evidence="2" id="KW-0238">DNA-binding</keyword>
<proteinExistence type="predicted"/>
<dbReference type="InterPro" id="IPR020449">
    <property type="entry name" value="Tscrpt_reg_AraC-type_HTH"/>
</dbReference>
<reference evidence="5" key="1">
    <citation type="submission" date="2009-01" db="EMBL/GenBank/DDBJ databases">
        <title>Complete sequence of chromosome Cyanothece sp. PCC 7425.</title>
        <authorList>
            <consortium name="US DOE Joint Genome Institute"/>
            <person name="Lucas S."/>
            <person name="Copeland A."/>
            <person name="Lapidus A."/>
            <person name="Glavina del Rio T."/>
            <person name="Dalin E."/>
            <person name="Tice H."/>
            <person name="Bruce D."/>
            <person name="Goodwin L."/>
            <person name="Pitluck S."/>
            <person name="Sims D."/>
            <person name="Meineke L."/>
            <person name="Brettin T."/>
            <person name="Detter J.C."/>
            <person name="Han C."/>
            <person name="Larimer F."/>
            <person name="Land M."/>
            <person name="Hauser L."/>
            <person name="Kyrpides N."/>
            <person name="Ovchinnikova G."/>
            <person name="Liberton M."/>
            <person name="Stoeckel J."/>
            <person name="Banerjee A."/>
            <person name="Singh A."/>
            <person name="Page L."/>
            <person name="Sato H."/>
            <person name="Zhao L."/>
            <person name="Sherman L."/>
            <person name="Pakrasi H."/>
            <person name="Richardson P."/>
        </authorList>
    </citation>
    <scope>NUCLEOTIDE SEQUENCE</scope>
    <source>
        <strain evidence="5">PCC 7425</strain>
    </source>
</reference>
<sequence>MARSIPLVRVNVIFPFISYLDRLDIPKQQILQAARIPVSTLNNPENLVPLALVCQFIESVACYTGKETLGIEVGLNTSLEQLGAFGRLIRHSFTLYELLKTAEKLVPLYCSGDNLRICYQEDKAWLYYYTFRSDNYFSQHEIHYLMIHCLNSIRLVADRDWQPSEIHLMSREGRFWNNIQLFSNTHFLFNHPKVAISFPKTYLNRPIHYCSGYDRFNQRQDINILQLTSPALEFPAAIQQVLKFLLPQGYPVIELVAEIAGMNVRSFQRRLAENGLSYSRLVEKVRFDEAISNLQDPEMKINEIALELGYRDPANFTRAFKRWTGISPQDFREQQCNG</sequence>
<dbReference type="EMBL" id="CP001344">
    <property type="protein sequence ID" value="ACL43822.1"/>
    <property type="molecule type" value="Genomic_DNA"/>
</dbReference>
<dbReference type="PANTHER" id="PTHR47894">
    <property type="entry name" value="HTH-TYPE TRANSCRIPTIONAL REGULATOR GADX"/>
    <property type="match status" value="1"/>
</dbReference>
<dbReference type="SUPFAM" id="SSF46689">
    <property type="entry name" value="Homeodomain-like"/>
    <property type="match status" value="1"/>
</dbReference>
<evidence type="ECO:0000256" key="3">
    <source>
        <dbReference type="ARBA" id="ARBA00023163"/>
    </source>
</evidence>
<dbReference type="STRING" id="395961.Cyan7425_1451"/>
<dbReference type="InterPro" id="IPR032687">
    <property type="entry name" value="AraC-type_N"/>
</dbReference>
<dbReference type="eggNOG" id="COG2207">
    <property type="taxonomic scope" value="Bacteria"/>
</dbReference>
<dbReference type="KEGG" id="cyn:Cyan7425_1451"/>
<gene>
    <name evidence="5" type="ordered locus">Cyan7425_1451</name>
</gene>
<dbReference type="GO" id="GO:0000976">
    <property type="term" value="F:transcription cis-regulatory region binding"/>
    <property type="evidence" value="ECO:0007669"/>
    <property type="project" value="TreeGrafter"/>
</dbReference>
<evidence type="ECO:0000256" key="1">
    <source>
        <dbReference type="ARBA" id="ARBA00023015"/>
    </source>
</evidence>
<keyword evidence="1" id="KW-0805">Transcription regulation</keyword>
<evidence type="ECO:0000259" key="4">
    <source>
        <dbReference type="PROSITE" id="PS01124"/>
    </source>
</evidence>
<dbReference type="Pfam" id="PF12833">
    <property type="entry name" value="HTH_18"/>
    <property type="match status" value="1"/>
</dbReference>
<dbReference type="PANTHER" id="PTHR47894:SF4">
    <property type="entry name" value="HTH-TYPE TRANSCRIPTIONAL REGULATOR GADX"/>
    <property type="match status" value="1"/>
</dbReference>
<evidence type="ECO:0000313" key="5">
    <source>
        <dbReference type="EMBL" id="ACL43822.1"/>
    </source>
</evidence>
<dbReference type="GO" id="GO:0005829">
    <property type="term" value="C:cytosol"/>
    <property type="evidence" value="ECO:0007669"/>
    <property type="project" value="TreeGrafter"/>
</dbReference>
<dbReference type="Pfam" id="PF12625">
    <property type="entry name" value="Arabinose_bd"/>
    <property type="match status" value="1"/>
</dbReference>
<dbReference type="GO" id="GO:0003700">
    <property type="term" value="F:DNA-binding transcription factor activity"/>
    <property type="evidence" value="ECO:0007669"/>
    <property type="project" value="InterPro"/>
</dbReference>
<dbReference type="InterPro" id="IPR018060">
    <property type="entry name" value="HTH_AraC"/>
</dbReference>
<protein>
    <submittedName>
        <fullName evidence="5">Transcriptional regulator, AraC family</fullName>
    </submittedName>
</protein>
<dbReference type="HOGENOM" id="CLU_047522_1_2_3"/>
<dbReference type="PROSITE" id="PS01124">
    <property type="entry name" value="HTH_ARAC_FAMILY_2"/>
    <property type="match status" value="1"/>
</dbReference>
<organism evidence="5">
    <name type="scientific">Cyanothece sp. (strain PCC 7425 / ATCC 29141)</name>
    <dbReference type="NCBI Taxonomy" id="395961"/>
    <lineage>
        <taxon>Bacteria</taxon>
        <taxon>Bacillati</taxon>
        <taxon>Cyanobacteriota</taxon>
        <taxon>Cyanophyceae</taxon>
        <taxon>Gomontiellales</taxon>
        <taxon>Cyanothecaceae</taxon>
        <taxon>Cyanothece</taxon>
    </lineage>
</organism>
<dbReference type="AlphaFoldDB" id="B8HPG1"/>
<name>B8HPG1_CYAP4</name>
<dbReference type="Gene3D" id="1.10.10.60">
    <property type="entry name" value="Homeodomain-like"/>
    <property type="match status" value="1"/>
</dbReference>
<keyword evidence="3" id="KW-0804">Transcription</keyword>
<accession>B8HPG1</accession>
<dbReference type="PRINTS" id="PR00032">
    <property type="entry name" value="HTHARAC"/>
</dbReference>
<dbReference type="InterPro" id="IPR009057">
    <property type="entry name" value="Homeodomain-like_sf"/>
</dbReference>
<dbReference type="SMART" id="SM00342">
    <property type="entry name" value="HTH_ARAC"/>
    <property type="match status" value="1"/>
</dbReference>
<feature type="domain" description="HTH araC/xylS-type" evidence="4">
    <location>
        <begin position="236"/>
        <end position="334"/>
    </location>
</feature>
<dbReference type="OrthoDB" id="5582699at2"/>
<evidence type="ECO:0000256" key="2">
    <source>
        <dbReference type="ARBA" id="ARBA00023125"/>
    </source>
</evidence>